<evidence type="ECO:0000256" key="7">
    <source>
        <dbReference type="ARBA" id="ARBA00023158"/>
    </source>
</evidence>
<dbReference type="OrthoDB" id="10265389at2759"/>
<dbReference type="GO" id="GO:0030014">
    <property type="term" value="C:CCR4-NOT complex"/>
    <property type="evidence" value="ECO:0007669"/>
    <property type="project" value="InterPro"/>
</dbReference>
<evidence type="ECO:0000256" key="4">
    <source>
        <dbReference type="ARBA" id="ARBA00014872"/>
    </source>
</evidence>
<keyword evidence="6" id="KW-0805">Transcription regulation</keyword>
<evidence type="ECO:0000313" key="12">
    <source>
        <dbReference type="Proteomes" id="UP000604825"/>
    </source>
</evidence>
<feature type="region of interest" description="Disordered" evidence="10">
    <location>
        <begin position="46"/>
        <end position="67"/>
    </location>
</feature>
<keyword evidence="8" id="KW-0804">Transcription</keyword>
<dbReference type="PANTHER" id="PTHR15975:SF0">
    <property type="entry name" value="CCR4-NOT TRANSCRIPTION COMPLEX SUBUNIT 11"/>
    <property type="match status" value="1"/>
</dbReference>
<dbReference type="Proteomes" id="UP000604825">
    <property type="component" value="Unassembled WGS sequence"/>
</dbReference>
<evidence type="ECO:0000256" key="2">
    <source>
        <dbReference type="ARBA" id="ARBA00004496"/>
    </source>
</evidence>
<sequence length="491" mass="54724">MSAYSPVPTLRPDERSDFLSLLAAAARPLADVVADFLARFPASAASASAAPSPSSSRQATPRHARALASPRSLSLPPAFLLLAFLSSDWAGGFGGEKRIGASLSWDTIHLPLVHFDKKMLHPTGRLIAFAILHQSYSPQTANPYIPILLNAACDETSEKSERAFVQLLLTSSSGNNNNEVLNQSAVDYINGSVSACQDFLPREQLEKQYCSTSVNCRPQISSFRAAMVRSAIPDPDVPQSLRYHHLEANRNLLLMIEILLLLFYSKTNRGEGWVRNGFGPHPPRLPVLDGELQWLNPDNNHELLWDYSMCTDTSRGAAIRDLIARALKGPLAPAQQEQVIVELTKDPKLVYYCGMTPQKLPDLVEHNPLIAVEVLSKLIHSPDIPGYFDVLVHMEMSLHSMEVVNRLTTAVDLPTEFVHEYITNCIQSCQNIKDKYMQNRLVRLVCVFLQSLIRNKIINVQDLFIEVQAFCIEFSRIREAAGLFRLLKSLE</sequence>
<gene>
    <name evidence="11" type="ORF">NCGR_LOCUS66128</name>
</gene>
<keyword evidence="5" id="KW-0963">Cytoplasm</keyword>
<reference evidence="11" key="1">
    <citation type="submission" date="2020-10" db="EMBL/GenBank/DDBJ databases">
        <authorList>
            <person name="Han B."/>
            <person name="Lu T."/>
            <person name="Zhao Q."/>
            <person name="Huang X."/>
            <person name="Zhao Y."/>
        </authorList>
    </citation>
    <scope>NUCLEOTIDE SEQUENCE</scope>
</reference>
<accession>A0A811SNC2</accession>
<dbReference type="InterPro" id="IPR019312">
    <property type="entry name" value="CNOT11"/>
</dbReference>
<evidence type="ECO:0000313" key="11">
    <source>
        <dbReference type="EMBL" id="CAD6342030.1"/>
    </source>
</evidence>
<keyword evidence="12" id="KW-1185">Reference proteome</keyword>
<evidence type="ECO:0000256" key="9">
    <source>
        <dbReference type="ARBA" id="ARBA00023242"/>
    </source>
</evidence>
<protein>
    <recommendedName>
        <fullName evidence="4">CCR4-NOT transcription complex subunit 11</fullName>
    </recommendedName>
</protein>
<comment type="similarity">
    <text evidence="3">Belongs to the CNOT11 family.</text>
</comment>
<dbReference type="AlphaFoldDB" id="A0A811SNC2"/>
<dbReference type="GO" id="GO:0031047">
    <property type="term" value="P:regulatory ncRNA-mediated gene silencing"/>
    <property type="evidence" value="ECO:0007669"/>
    <property type="project" value="UniProtKB-KW"/>
</dbReference>
<dbReference type="EMBL" id="CAJGYO010000376">
    <property type="protein sequence ID" value="CAD6342030.1"/>
    <property type="molecule type" value="Genomic_DNA"/>
</dbReference>
<organism evidence="11 12">
    <name type="scientific">Miscanthus lutarioriparius</name>
    <dbReference type="NCBI Taxonomy" id="422564"/>
    <lineage>
        <taxon>Eukaryota</taxon>
        <taxon>Viridiplantae</taxon>
        <taxon>Streptophyta</taxon>
        <taxon>Embryophyta</taxon>
        <taxon>Tracheophyta</taxon>
        <taxon>Spermatophyta</taxon>
        <taxon>Magnoliopsida</taxon>
        <taxon>Liliopsida</taxon>
        <taxon>Poales</taxon>
        <taxon>Poaceae</taxon>
        <taxon>PACMAD clade</taxon>
        <taxon>Panicoideae</taxon>
        <taxon>Andropogonodae</taxon>
        <taxon>Andropogoneae</taxon>
        <taxon>Saccharinae</taxon>
        <taxon>Miscanthus</taxon>
    </lineage>
</organism>
<name>A0A811SNC2_9POAL</name>
<evidence type="ECO:0000256" key="6">
    <source>
        <dbReference type="ARBA" id="ARBA00023015"/>
    </source>
</evidence>
<feature type="compositionally biased region" description="Low complexity" evidence="10">
    <location>
        <begin position="46"/>
        <end position="56"/>
    </location>
</feature>
<dbReference type="GO" id="GO:0005634">
    <property type="term" value="C:nucleus"/>
    <property type="evidence" value="ECO:0007669"/>
    <property type="project" value="UniProtKB-SubCell"/>
</dbReference>
<evidence type="ECO:0000256" key="1">
    <source>
        <dbReference type="ARBA" id="ARBA00004123"/>
    </source>
</evidence>
<keyword evidence="9" id="KW-0539">Nucleus</keyword>
<evidence type="ECO:0000256" key="3">
    <source>
        <dbReference type="ARBA" id="ARBA00008030"/>
    </source>
</evidence>
<evidence type="ECO:0000256" key="5">
    <source>
        <dbReference type="ARBA" id="ARBA00022490"/>
    </source>
</evidence>
<comment type="subcellular location">
    <subcellularLocation>
        <location evidence="2">Cytoplasm</location>
    </subcellularLocation>
    <subcellularLocation>
        <location evidence="1">Nucleus</location>
    </subcellularLocation>
</comment>
<dbReference type="PANTHER" id="PTHR15975">
    <property type="entry name" value="CCR4-NOT TRANSCRIPTION COMPLEX SUBUNIT 11"/>
    <property type="match status" value="1"/>
</dbReference>
<keyword evidence="7" id="KW-0943">RNA-mediated gene silencing</keyword>
<proteinExistence type="inferred from homology"/>
<evidence type="ECO:0000256" key="10">
    <source>
        <dbReference type="SAM" id="MobiDB-lite"/>
    </source>
</evidence>
<dbReference type="Pfam" id="PF10155">
    <property type="entry name" value="CNOT11"/>
    <property type="match status" value="1"/>
</dbReference>
<dbReference type="GO" id="GO:0005737">
    <property type="term" value="C:cytoplasm"/>
    <property type="evidence" value="ECO:0007669"/>
    <property type="project" value="UniProtKB-SubCell"/>
</dbReference>
<evidence type="ECO:0000256" key="8">
    <source>
        <dbReference type="ARBA" id="ARBA00023163"/>
    </source>
</evidence>
<comment type="caution">
    <text evidence="11">The sequence shown here is derived from an EMBL/GenBank/DDBJ whole genome shotgun (WGS) entry which is preliminary data.</text>
</comment>